<comment type="caution">
    <text evidence="4">The sequence shown here is derived from an EMBL/GenBank/DDBJ whole genome shotgun (WGS) entry which is preliminary data.</text>
</comment>
<keyword evidence="2" id="KW-0812">Transmembrane</keyword>
<evidence type="ECO:0000313" key="5">
    <source>
        <dbReference type="Proteomes" id="UP000177026"/>
    </source>
</evidence>
<feature type="transmembrane region" description="Helical" evidence="2">
    <location>
        <begin position="20"/>
        <end position="44"/>
    </location>
</feature>
<dbReference type="EMBL" id="MFZI01000001">
    <property type="protein sequence ID" value="OGK22310.1"/>
    <property type="molecule type" value="Genomic_DNA"/>
</dbReference>
<sequence length="223" mass="25474">MSKVFFAFQGNIYRHYVKRIIDIVGAFILLVLFLPVNLLSVIAIKLDSEGPVVADVPERVGEKGKKFKMFKFRSMVVNAHHLLRTDPKFQHLYEEYKKGSYKLRKDPRITNVGKFIRKHSIDEIPQLLNVLKGDMSLVGPRAYYPDELANQQKKFPQTKKLVSKVLSVKPGITGLWQVSGRSEINFDKRIAIDALYVDTVSLWLDIKIILKTPFVMLSGQGAI</sequence>
<dbReference type="PANTHER" id="PTHR30576">
    <property type="entry name" value="COLANIC BIOSYNTHESIS UDP-GLUCOSE LIPID CARRIER TRANSFERASE"/>
    <property type="match status" value="1"/>
</dbReference>
<dbReference type="PANTHER" id="PTHR30576:SF10">
    <property type="entry name" value="SLL5057 PROTEIN"/>
    <property type="match status" value="1"/>
</dbReference>
<dbReference type="AlphaFoldDB" id="A0A1F7GTF2"/>
<name>A0A1F7GTF2_9BACT</name>
<comment type="similarity">
    <text evidence="1">Belongs to the bacterial sugar transferase family.</text>
</comment>
<evidence type="ECO:0000256" key="1">
    <source>
        <dbReference type="ARBA" id="ARBA00006464"/>
    </source>
</evidence>
<dbReference type="GO" id="GO:0016780">
    <property type="term" value="F:phosphotransferase activity, for other substituted phosphate groups"/>
    <property type="evidence" value="ECO:0007669"/>
    <property type="project" value="TreeGrafter"/>
</dbReference>
<evidence type="ECO:0000259" key="3">
    <source>
        <dbReference type="Pfam" id="PF02397"/>
    </source>
</evidence>
<keyword evidence="2" id="KW-1133">Transmembrane helix</keyword>
<dbReference type="Proteomes" id="UP000177026">
    <property type="component" value="Unassembled WGS sequence"/>
</dbReference>
<dbReference type="Pfam" id="PF02397">
    <property type="entry name" value="Bac_transf"/>
    <property type="match status" value="1"/>
</dbReference>
<gene>
    <name evidence="4" type="ORF">A2866_05350</name>
</gene>
<proteinExistence type="inferred from homology"/>
<dbReference type="InterPro" id="IPR003362">
    <property type="entry name" value="Bact_transf"/>
</dbReference>
<keyword evidence="2" id="KW-0472">Membrane</keyword>
<reference evidence="4 5" key="1">
    <citation type="journal article" date="2016" name="Nat. Commun.">
        <title>Thousands of microbial genomes shed light on interconnected biogeochemical processes in an aquifer system.</title>
        <authorList>
            <person name="Anantharaman K."/>
            <person name="Brown C.T."/>
            <person name="Hug L.A."/>
            <person name="Sharon I."/>
            <person name="Castelle C.J."/>
            <person name="Probst A.J."/>
            <person name="Thomas B.C."/>
            <person name="Singh A."/>
            <person name="Wilkins M.J."/>
            <person name="Karaoz U."/>
            <person name="Brodie E.L."/>
            <person name="Williams K.H."/>
            <person name="Hubbard S.S."/>
            <person name="Banfield J.F."/>
        </authorList>
    </citation>
    <scope>NUCLEOTIDE SEQUENCE [LARGE SCALE GENOMIC DNA]</scope>
</reference>
<accession>A0A1F7GTF2</accession>
<protein>
    <recommendedName>
        <fullName evidence="3">Bacterial sugar transferase domain-containing protein</fullName>
    </recommendedName>
</protein>
<organism evidence="4 5">
    <name type="scientific">Candidatus Roizmanbacteria bacterium RIFCSPHIGHO2_01_FULL_39_8</name>
    <dbReference type="NCBI Taxonomy" id="1802033"/>
    <lineage>
        <taxon>Bacteria</taxon>
        <taxon>Candidatus Roizmaniibacteriota</taxon>
    </lineage>
</organism>
<evidence type="ECO:0000313" key="4">
    <source>
        <dbReference type="EMBL" id="OGK22310.1"/>
    </source>
</evidence>
<evidence type="ECO:0000256" key="2">
    <source>
        <dbReference type="SAM" id="Phobius"/>
    </source>
</evidence>
<feature type="domain" description="Bacterial sugar transferase" evidence="3">
    <location>
        <begin position="18"/>
        <end position="217"/>
    </location>
</feature>